<protein>
    <submittedName>
        <fullName evidence="3">Scytalidopepsin B</fullName>
    </submittedName>
</protein>
<evidence type="ECO:0000256" key="1">
    <source>
        <dbReference type="PIRSR" id="PIRSR600250-50"/>
    </source>
</evidence>
<dbReference type="InterPro" id="IPR000250">
    <property type="entry name" value="Peptidase_G1"/>
</dbReference>
<dbReference type="GO" id="GO:0006508">
    <property type="term" value="P:proteolysis"/>
    <property type="evidence" value="ECO:0007669"/>
    <property type="project" value="InterPro"/>
</dbReference>
<organism evidence="3 4">
    <name type="scientific">Lachnellula occidentalis</name>
    <dbReference type="NCBI Taxonomy" id="215460"/>
    <lineage>
        <taxon>Eukaryota</taxon>
        <taxon>Fungi</taxon>
        <taxon>Dikarya</taxon>
        <taxon>Ascomycota</taxon>
        <taxon>Pezizomycotina</taxon>
        <taxon>Leotiomycetes</taxon>
        <taxon>Helotiales</taxon>
        <taxon>Lachnaceae</taxon>
        <taxon>Lachnellula</taxon>
    </lineage>
</organism>
<dbReference type="Pfam" id="PF01828">
    <property type="entry name" value="Peptidase_A4"/>
    <property type="match status" value="1"/>
</dbReference>
<evidence type="ECO:0000313" key="3">
    <source>
        <dbReference type="EMBL" id="TVY39699.1"/>
    </source>
</evidence>
<feature type="active site" description="Proton acceptor" evidence="1">
    <location>
        <position position="192"/>
    </location>
</feature>
<reference evidence="3 4" key="1">
    <citation type="submission" date="2018-05" db="EMBL/GenBank/DDBJ databases">
        <title>Genome sequencing and assembly of the regulated plant pathogen Lachnellula willkommii and related sister species for the development of diagnostic species identification markers.</title>
        <authorList>
            <person name="Giroux E."/>
            <person name="Bilodeau G."/>
        </authorList>
    </citation>
    <scope>NUCLEOTIDE SEQUENCE [LARGE SCALE GENOMIC DNA]</scope>
    <source>
        <strain evidence="3 4">CBS 160.35</strain>
    </source>
</reference>
<dbReference type="InterPro" id="IPR013320">
    <property type="entry name" value="ConA-like_dom_sf"/>
</dbReference>
<sequence length="262" mass="27365">MKFATNILSALLCAEAALALVPASRSEARHLARRQSRGRRTAPFRNATVTEFSPDATVQSNWGGAILESTGFTEVSATANAPKGSGASTAAGSAWVGIDGATCQTAILQTGFDWYGDGTYDAWYEWYPNNAADFTGFTISEGDDIKMSVTATSKTSGSATMENMTTGKKVTQTFTDETAGSLCLTDAEFIIEDFEECDSSGSNCEPVAFAAFSPAVAFSDCSATANGESVALSSGTITEVEVDSKDLTKCSTSGTTLTCSYV</sequence>
<dbReference type="PRINTS" id="PR00977">
    <property type="entry name" value="SCYTLDPTASE"/>
</dbReference>
<dbReference type="SUPFAM" id="SSF49899">
    <property type="entry name" value="Concanavalin A-like lectins/glucanases"/>
    <property type="match status" value="1"/>
</dbReference>
<name>A0A8H8RS13_9HELO</name>
<keyword evidence="2" id="KW-0732">Signal</keyword>
<dbReference type="GO" id="GO:0070007">
    <property type="term" value="F:glutamic-type endopeptidase activity"/>
    <property type="evidence" value="ECO:0007669"/>
    <property type="project" value="InterPro"/>
</dbReference>
<feature type="signal peptide" evidence="2">
    <location>
        <begin position="1"/>
        <end position="19"/>
    </location>
</feature>
<evidence type="ECO:0000313" key="4">
    <source>
        <dbReference type="Proteomes" id="UP000443090"/>
    </source>
</evidence>
<accession>A0A8H8RS13</accession>
<dbReference type="Gene3D" id="2.60.120.700">
    <property type="entry name" value="Peptidase G1"/>
    <property type="match status" value="1"/>
</dbReference>
<dbReference type="Proteomes" id="UP000443090">
    <property type="component" value="Unassembled WGS sequence"/>
</dbReference>
<dbReference type="PANTHER" id="PTHR37536">
    <property type="entry name" value="PUTATIVE (AFU_ORTHOLOGUE AFUA_3G02970)-RELATED"/>
    <property type="match status" value="1"/>
</dbReference>
<dbReference type="PANTHER" id="PTHR37536:SF1">
    <property type="entry name" value="ASPERGILLOPEPSIN, PUTAITVE (AFU_ORTHOLOGUE AFUA_7G01200)"/>
    <property type="match status" value="1"/>
</dbReference>
<dbReference type="OrthoDB" id="2862635at2759"/>
<evidence type="ECO:0000256" key="2">
    <source>
        <dbReference type="SAM" id="SignalP"/>
    </source>
</evidence>
<feature type="chain" id="PRO_5034232856" evidence="2">
    <location>
        <begin position="20"/>
        <end position="262"/>
    </location>
</feature>
<dbReference type="AlphaFoldDB" id="A0A8H8RS13"/>
<keyword evidence="4" id="KW-1185">Reference proteome</keyword>
<comment type="caution">
    <text evidence="3">The sequence shown here is derived from an EMBL/GenBank/DDBJ whole genome shotgun (WGS) entry which is preliminary data.</text>
</comment>
<proteinExistence type="predicted"/>
<dbReference type="EMBL" id="QGMI01000504">
    <property type="protein sequence ID" value="TVY39699.1"/>
    <property type="molecule type" value="Genomic_DNA"/>
</dbReference>
<gene>
    <name evidence="3" type="primary">PRTB</name>
    <name evidence="3" type="ORF">LOCC1_G005393</name>
</gene>
<dbReference type="InterPro" id="IPR038656">
    <property type="entry name" value="Peptidase_G1_sf"/>
</dbReference>